<keyword evidence="5" id="KW-1133">Transmembrane helix</keyword>
<dbReference type="CDD" id="cd11386">
    <property type="entry name" value="MCP_signal"/>
    <property type="match status" value="1"/>
</dbReference>
<dbReference type="Proteomes" id="UP000075737">
    <property type="component" value="Unassembled WGS sequence"/>
</dbReference>
<feature type="domain" description="Methyl-accepting transducer" evidence="11">
    <location>
        <begin position="380"/>
        <end position="637"/>
    </location>
</feature>
<dbReference type="SUPFAM" id="SSF58104">
    <property type="entry name" value="Methyl-accepting chemotaxis protein (MCP) signaling domain"/>
    <property type="match status" value="1"/>
</dbReference>
<dbReference type="Pfam" id="PF00015">
    <property type="entry name" value="MCPsignal"/>
    <property type="match status" value="1"/>
</dbReference>
<keyword evidence="3" id="KW-0145">Chemotaxis</keyword>
<dbReference type="InterPro" id="IPR004089">
    <property type="entry name" value="MCPsignal_dom"/>
</dbReference>
<dbReference type="GO" id="GO:0007165">
    <property type="term" value="P:signal transduction"/>
    <property type="evidence" value="ECO:0007669"/>
    <property type="project" value="UniProtKB-KW"/>
</dbReference>
<keyword evidence="2" id="KW-1003">Cell membrane</keyword>
<evidence type="ECO:0000256" key="7">
    <source>
        <dbReference type="ARBA" id="ARBA00023224"/>
    </source>
</evidence>
<dbReference type="PROSITE" id="PS50111">
    <property type="entry name" value="CHEMOTAXIS_TRANSDUC_2"/>
    <property type="match status" value="1"/>
</dbReference>
<dbReference type="PANTHER" id="PTHR32089:SF112">
    <property type="entry name" value="LYSOZYME-LIKE PROTEIN-RELATED"/>
    <property type="match status" value="1"/>
</dbReference>
<evidence type="ECO:0000256" key="2">
    <source>
        <dbReference type="ARBA" id="ARBA00022475"/>
    </source>
</evidence>
<evidence type="ECO:0000259" key="11">
    <source>
        <dbReference type="PROSITE" id="PS50111"/>
    </source>
</evidence>
<keyword evidence="6" id="KW-0472">Membrane</keyword>
<dbReference type="Gene3D" id="1.10.8.500">
    <property type="entry name" value="HAMP domain in histidine kinase"/>
    <property type="match status" value="1"/>
</dbReference>
<dbReference type="Gene3D" id="3.30.450.20">
    <property type="entry name" value="PAS domain"/>
    <property type="match status" value="2"/>
</dbReference>
<dbReference type="CDD" id="cd06225">
    <property type="entry name" value="HAMP"/>
    <property type="match status" value="1"/>
</dbReference>
<proteinExistence type="inferred from homology"/>
<dbReference type="CDD" id="cd12912">
    <property type="entry name" value="PDC2_MCP_like"/>
    <property type="match status" value="1"/>
</dbReference>
<comment type="caution">
    <text evidence="13">The sequence shown here is derived from an EMBL/GenBank/DDBJ whole genome shotgun (WGS) entry which is preliminary data.</text>
</comment>
<keyword evidence="10" id="KW-0175">Coiled coil</keyword>
<protein>
    <submittedName>
        <fullName evidence="13">Methyl-accepting chemotaxis protein McpB</fullName>
    </submittedName>
</protein>
<dbReference type="InterPro" id="IPR029151">
    <property type="entry name" value="Sensor-like_sf"/>
</dbReference>
<keyword evidence="4" id="KW-0812">Transmembrane</keyword>
<keyword evidence="7 9" id="KW-0807">Transducer</keyword>
<evidence type="ECO:0000256" key="6">
    <source>
        <dbReference type="ARBA" id="ARBA00023136"/>
    </source>
</evidence>
<evidence type="ECO:0000256" key="10">
    <source>
        <dbReference type="SAM" id="Coils"/>
    </source>
</evidence>
<dbReference type="CDD" id="cd12914">
    <property type="entry name" value="PDC1_DGC_like"/>
    <property type="match status" value="1"/>
</dbReference>
<dbReference type="SMART" id="SM00304">
    <property type="entry name" value="HAMP"/>
    <property type="match status" value="2"/>
</dbReference>
<evidence type="ECO:0000256" key="1">
    <source>
        <dbReference type="ARBA" id="ARBA00004651"/>
    </source>
</evidence>
<dbReference type="OrthoDB" id="597657at2"/>
<dbReference type="SMART" id="SM00283">
    <property type="entry name" value="MA"/>
    <property type="match status" value="1"/>
</dbReference>
<name>A0A162MQS1_9FIRM</name>
<gene>
    <name evidence="13" type="primary">mcpB_2</name>
    <name evidence="13" type="ORF">ATZ99_07790</name>
</gene>
<organism evidence="13 14">
    <name type="scientific">Thermovenabulum gondwanense</name>
    <dbReference type="NCBI Taxonomy" id="520767"/>
    <lineage>
        <taxon>Bacteria</taxon>
        <taxon>Bacillati</taxon>
        <taxon>Bacillota</taxon>
        <taxon>Clostridia</taxon>
        <taxon>Thermosediminibacterales</taxon>
        <taxon>Thermosediminibacteraceae</taxon>
        <taxon>Thermovenabulum</taxon>
    </lineage>
</organism>
<dbReference type="InterPro" id="IPR033479">
    <property type="entry name" value="dCache_1"/>
</dbReference>
<comment type="subcellular location">
    <subcellularLocation>
        <location evidence="1">Cell membrane</location>
        <topology evidence="1">Multi-pass membrane protein</topology>
    </subcellularLocation>
</comment>
<dbReference type="GO" id="GO:0006935">
    <property type="term" value="P:chemotaxis"/>
    <property type="evidence" value="ECO:0007669"/>
    <property type="project" value="UniProtKB-KW"/>
</dbReference>
<dbReference type="Pfam" id="PF02743">
    <property type="entry name" value="dCache_1"/>
    <property type="match status" value="1"/>
</dbReference>
<dbReference type="PANTHER" id="PTHR32089">
    <property type="entry name" value="METHYL-ACCEPTING CHEMOTAXIS PROTEIN MCPB"/>
    <property type="match status" value="1"/>
</dbReference>
<sequence length="667" mass="73092">MKSIKTKMILLFTLIIFIGMAALSFAGYYFARESLTGEVEKALVNISYEVSKTIAQRIEHRLTLLSTVSMDEKVRDAGTPMAEKVEIVKRKMGDTDFKTVGITLENGDLYLNNGKVINVSDREYFKKALSGQRVVTEPLISRDDGSIVVVYAVPLKDLSGRISGAVIGTVDAKKLSNIISDVKYGETGYGIIFSGDGTIIAHKDFQRVQNRENYIEMARTKPEYAELAGIIQRAVSEKSMGFGKYTFEGQKKYLGYCYMPDTGWIIGVNVLESEILGSVGILRKTLLFISAIFLILAALITYFVSRSISNPIIEIVQYIKNLSGGDYSRKLPERFLRYKDEIGELSHAVEILRENVCIVVKNMKENASRLLNSSESLSAAAEEIAASSAEVAKTIQEVSVGTTNQASDSQEIVALIKNITDNIDNVYRKLKAVKESSENAQEKTDEGKNVLDGLIRSIENIRKAFEEVTSRVKNLISSVSQVGEINEIINGIAEQTNLLALNAAIEAARAGEVGRGFAVVASEIRKLAEETKSSSVRIKKLINDIGKETEEVSSTSGRVYDMLNSQVSAVKDTLTSFDNILSSISNIAPLINDTYFALDETVKSKDTVLSKAESITSVVEEISASAEEVSASAQELSASTEEIAATAQNLTDIAREMTESVNKFKVE</sequence>
<dbReference type="STRING" id="520767.ATZ99_07790"/>
<dbReference type="Pfam" id="PF00672">
    <property type="entry name" value="HAMP"/>
    <property type="match status" value="1"/>
</dbReference>
<dbReference type="InterPro" id="IPR003660">
    <property type="entry name" value="HAMP_dom"/>
</dbReference>
<reference evidence="13 14" key="1">
    <citation type="submission" date="2015-12" db="EMBL/GenBank/DDBJ databases">
        <title>Draft genome of Thermovenabulum gondwanense isolated from a red thermophilic microbial mat colonisisng an outflow channel of a bore well.</title>
        <authorList>
            <person name="Patel B.K."/>
        </authorList>
    </citation>
    <scope>NUCLEOTIDE SEQUENCE [LARGE SCALE GENOMIC DNA]</scope>
    <source>
        <strain evidence="13 14">R270</strain>
    </source>
</reference>
<evidence type="ECO:0000313" key="14">
    <source>
        <dbReference type="Proteomes" id="UP000075737"/>
    </source>
</evidence>
<evidence type="ECO:0000256" key="3">
    <source>
        <dbReference type="ARBA" id="ARBA00022500"/>
    </source>
</evidence>
<dbReference type="GO" id="GO:0005886">
    <property type="term" value="C:plasma membrane"/>
    <property type="evidence" value="ECO:0007669"/>
    <property type="project" value="UniProtKB-SubCell"/>
</dbReference>
<dbReference type="RefSeq" id="WP_068747936.1">
    <property type="nucleotide sequence ID" value="NZ_LOHZ01000023.1"/>
</dbReference>
<comment type="similarity">
    <text evidence="8">Belongs to the methyl-accepting chemotaxis (MCP) protein family.</text>
</comment>
<feature type="coiled-coil region" evidence="10">
    <location>
        <begin position="416"/>
        <end position="443"/>
    </location>
</feature>
<evidence type="ECO:0000259" key="12">
    <source>
        <dbReference type="PROSITE" id="PS50885"/>
    </source>
</evidence>
<dbReference type="AlphaFoldDB" id="A0A162MQS1"/>
<accession>A0A162MQS1</accession>
<evidence type="ECO:0000256" key="5">
    <source>
        <dbReference type="ARBA" id="ARBA00022989"/>
    </source>
</evidence>
<dbReference type="SUPFAM" id="SSF103190">
    <property type="entry name" value="Sensory domain-like"/>
    <property type="match status" value="1"/>
</dbReference>
<keyword evidence="14" id="KW-1185">Reference proteome</keyword>
<evidence type="ECO:0000256" key="8">
    <source>
        <dbReference type="ARBA" id="ARBA00029447"/>
    </source>
</evidence>
<dbReference type="EMBL" id="LOHZ01000023">
    <property type="protein sequence ID" value="KYO66962.1"/>
    <property type="molecule type" value="Genomic_DNA"/>
</dbReference>
<dbReference type="PROSITE" id="PS50885">
    <property type="entry name" value="HAMP"/>
    <property type="match status" value="1"/>
</dbReference>
<evidence type="ECO:0000256" key="4">
    <source>
        <dbReference type="ARBA" id="ARBA00022692"/>
    </source>
</evidence>
<feature type="domain" description="HAMP" evidence="12">
    <location>
        <begin position="306"/>
        <end position="361"/>
    </location>
</feature>
<evidence type="ECO:0000256" key="9">
    <source>
        <dbReference type="PROSITE-ProRule" id="PRU00284"/>
    </source>
</evidence>
<evidence type="ECO:0000313" key="13">
    <source>
        <dbReference type="EMBL" id="KYO66962.1"/>
    </source>
</evidence>
<dbReference type="Gene3D" id="1.10.287.950">
    <property type="entry name" value="Methyl-accepting chemotaxis protein"/>
    <property type="match status" value="1"/>
</dbReference>